<protein>
    <submittedName>
        <fullName evidence="1">Uncharacterized protein</fullName>
    </submittedName>
</protein>
<proteinExistence type="predicted"/>
<reference evidence="2" key="1">
    <citation type="journal article" date="2010" name="Nat. Biotechnol.">
        <title>Draft genome sequence of the oilseed species Ricinus communis.</title>
        <authorList>
            <person name="Chan A.P."/>
            <person name="Crabtree J."/>
            <person name="Zhao Q."/>
            <person name="Lorenzi H."/>
            <person name="Orvis J."/>
            <person name="Puiu D."/>
            <person name="Melake-Berhan A."/>
            <person name="Jones K.M."/>
            <person name="Redman J."/>
            <person name="Chen G."/>
            <person name="Cahoon E.B."/>
            <person name="Gedil M."/>
            <person name="Stanke M."/>
            <person name="Haas B.J."/>
            <person name="Wortman J.R."/>
            <person name="Fraser-Liggett C.M."/>
            <person name="Ravel J."/>
            <person name="Rabinowicz P.D."/>
        </authorList>
    </citation>
    <scope>NUCLEOTIDE SEQUENCE [LARGE SCALE GENOMIC DNA]</scope>
    <source>
        <strain evidence="2">cv. Hale</strain>
    </source>
</reference>
<evidence type="ECO:0000313" key="1">
    <source>
        <dbReference type="EMBL" id="EEF35095.1"/>
    </source>
</evidence>
<keyword evidence="2" id="KW-1185">Reference proteome</keyword>
<dbReference type="Proteomes" id="UP000008311">
    <property type="component" value="Unassembled WGS sequence"/>
</dbReference>
<organism evidence="1 2">
    <name type="scientific">Ricinus communis</name>
    <name type="common">Castor bean</name>
    <dbReference type="NCBI Taxonomy" id="3988"/>
    <lineage>
        <taxon>Eukaryota</taxon>
        <taxon>Viridiplantae</taxon>
        <taxon>Streptophyta</taxon>
        <taxon>Embryophyta</taxon>
        <taxon>Tracheophyta</taxon>
        <taxon>Spermatophyta</taxon>
        <taxon>Magnoliopsida</taxon>
        <taxon>eudicotyledons</taxon>
        <taxon>Gunneridae</taxon>
        <taxon>Pentapetalae</taxon>
        <taxon>rosids</taxon>
        <taxon>fabids</taxon>
        <taxon>Malpighiales</taxon>
        <taxon>Euphorbiaceae</taxon>
        <taxon>Acalyphoideae</taxon>
        <taxon>Acalypheae</taxon>
        <taxon>Ricinus</taxon>
    </lineage>
</organism>
<evidence type="ECO:0000313" key="2">
    <source>
        <dbReference type="Proteomes" id="UP000008311"/>
    </source>
</evidence>
<dbReference type="AlphaFoldDB" id="B9SMN2"/>
<dbReference type="PANTHER" id="PTHR33132:SF92">
    <property type="entry name" value="SERINE-RICH PROTEIN"/>
    <property type="match status" value="1"/>
</dbReference>
<accession>B9SMN2</accession>
<dbReference type="EMBL" id="EQ974037">
    <property type="protein sequence ID" value="EEF35095.1"/>
    <property type="molecule type" value="Genomic_DNA"/>
</dbReference>
<dbReference type="InParanoid" id="B9SMN2"/>
<gene>
    <name evidence="1" type="ORF">RCOM_1626600</name>
</gene>
<name>B9SMN2_RICCO</name>
<dbReference type="PANTHER" id="PTHR33132">
    <property type="entry name" value="OSJNBB0118P14.9 PROTEIN"/>
    <property type="match status" value="1"/>
</dbReference>
<sequence>MAKKNVTESNCTAISKKKSCICSPTSHTGSFRCHLHRATTTQKSPQPLLDTSNKSNSSLCYFRSLSDGKPHLSSHIPERDLWLQRESKSYGSGGWKITDREDPLKVCGIYHRVSNVCIHGD</sequence>